<dbReference type="GO" id="GO:0003735">
    <property type="term" value="F:structural constituent of ribosome"/>
    <property type="evidence" value="ECO:0007669"/>
    <property type="project" value="InterPro"/>
</dbReference>
<dbReference type="OrthoDB" id="9812874at2"/>
<dbReference type="InterPro" id="IPR011332">
    <property type="entry name" value="Ribosomal_zn-bd"/>
</dbReference>
<dbReference type="GO" id="GO:0006412">
    <property type="term" value="P:translation"/>
    <property type="evidence" value="ECO:0007669"/>
    <property type="project" value="UniProtKB-UniRule"/>
</dbReference>
<dbReference type="AlphaFoldDB" id="A0A399E3J2"/>
<dbReference type="Proteomes" id="UP000266089">
    <property type="component" value="Unassembled WGS sequence"/>
</dbReference>
<accession>A0A399E3J2</accession>
<organism evidence="6 7">
    <name type="scientific">Meiothermus taiwanensis</name>
    <dbReference type="NCBI Taxonomy" id="172827"/>
    <lineage>
        <taxon>Bacteria</taxon>
        <taxon>Thermotogati</taxon>
        <taxon>Deinococcota</taxon>
        <taxon>Deinococci</taxon>
        <taxon>Thermales</taxon>
        <taxon>Thermaceae</taxon>
        <taxon>Meiothermus</taxon>
    </lineage>
</organism>
<comment type="caution">
    <text evidence="6">The sequence shown here is derived from an EMBL/GenBank/DDBJ whole genome shotgun (WGS) entry which is preliminary data.</text>
</comment>
<comment type="similarity">
    <text evidence="1 5">Belongs to the bacterial ribosomal protein bL32 family.</text>
</comment>
<dbReference type="Gene3D" id="1.20.5.640">
    <property type="entry name" value="Single helix bin"/>
    <property type="match status" value="1"/>
</dbReference>
<evidence type="ECO:0000256" key="3">
    <source>
        <dbReference type="ARBA" id="ARBA00023274"/>
    </source>
</evidence>
<name>A0A399E3J2_9DEIN</name>
<reference evidence="6 7" key="1">
    <citation type="submission" date="2018-08" db="EMBL/GenBank/DDBJ databases">
        <title>Meiothermus cateniformans JCM 15151 genome sequencing project.</title>
        <authorList>
            <person name="Da Costa M.S."/>
            <person name="Albuquerque L."/>
            <person name="Raposo P."/>
            <person name="Froufe H.J.C."/>
            <person name="Barroso C.S."/>
            <person name="Egas C."/>
        </authorList>
    </citation>
    <scope>NUCLEOTIDE SEQUENCE [LARGE SCALE GENOMIC DNA]</scope>
    <source>
        <strain evidence="6 7">JCM 15151</strain>
    </source>
</reference>
<dbReference type="HAMAP" id="MF_00340">
    <property type="entry name" value="Ribosomal_bL32"/>
    <property type="match status" value="1"/>
</dbReference>
<protein>
    <recommendedName>
        <fullName evidence="4 5">Large ribosomal subunit protein bL32</fullName>
    </recommendedName>
</protein>
<dbReference type="SUPFAM" id="SSF57829">
    <property type="entry name" value="Zn-binding ribosomal proteins"/>
    <property type="match status" value="1"/>
</dbReference>
<dbReference type="PANTHER" id="PTHR35534">
    <property type="entry name" value="50S RIBOSOMAL PROTEIN L32"/>
    <property type="match status" value="1"/>
</dbReference>
<evidence type="ECO:0000256" key="4">
    <source>
        <dbReference type="ARBA" id="ARBA00035178"/>
    </source>
</evidence>
<dbReference type="InterPro" id="IPR002677">
    <property type="entry name" value="Ribosomal_bL32"/>
</dbReference>
<dbReference type="NCBIfam" id="TIGR01031">
    <property type="entry name" value="rpmF_bact"/>
    <property type="match status" value="1"/>
</dbReference>
<dbReference type="GO" id="GO:0015934">
    <property type="term" value="C:large ribosomal subunit"/>
    <property type="evidence" value="ECO:0007669"/>
    <property type="project" value="InterPro"/>
</dbReference>
<dbReference type="Pfam" id="PF01783">
    <property type="entry name" value="Ribosomal_L32p"/>
    <property type="match status" value="1"/>
</dbReference>
<proteinExistence type="inferred from homology"/>
<evidence type="ECO:0000313" key="6">
    <source>
        <dbReference type="EMBL" id="RIH79267.1"/>
    </source>
</evidence>
<evidence type="ECO:0000256" key="2">
    <source>
        <dbReference type="ARBA" id="ARBA00022980"/>
    </source>
</evidence>
<sequence length="63" mass="6765">MAKHPVPKKKVSKSRRDIRRAAVSTLTAPTLIKCANCGALIPPHSVCDSCGYYAGKKVLEVQA</sequence>
<evidence type="ECO:0000313" key="7">
    <source>
        <dbReference type="Proteomes" id="UP000266089"/>
    </source>
</evidence>
<evidence type="ECO:0000256" key="5">
    <source>
        <dbReference type="HAMAP-Rule" id="MF_00340"/>
    </source>
</evidence>
<keyword evidence="3 5" id="KW-0687">Ribonucleoprotein</keyword>
<dbReference type="RefSeq" id="WP_081698354.1">
    <property type="nucleotide sequence ID" value="NZ_JBHSXZ010000027.1"/>
</dbReference>
<dbReference type="PANTHER" id="PTHR35534:SF1">
    <property type="entry name" value="LARGE RIBOSOMAL SUBUNIT PROTEIN BL32"/>
    <property type="match status" value="1"/>
</dbReference>
<evidence type="ECO:0000256" key="1">
    <source>
        <dbReference type="ARBA" id="ARBA00008560"/>
    </source>
</evidence>
<dbReference type="EMBL" id="QWKX01000007">
    <property type="protein sequence ID" value="RIH79267.1"/>
    <property type="molecule type" value="Genomic_DNA"/>
</dbReference>
<dbReference type="InterPro" id="IPR044957">
    <property type="entry name" value="Ribosomal_bL32_bact"/>
</dbReference>
<gene>
    <name evidence="5 6" type="primary">rpmF</name>
    <name evidence="6" type="ORF">Mcate_00442</name>
</gene>
<keyword evidence="2 5" id="KW-0689">Ribosomal protein</keyword>